<evidence type="ECO:0000256" key="10">
    <source>
        <dbReference type="SAM" id="SignalP"/>
    </source>
</evidence>
<dbReference type="InterPro" id="IPR011050">
    <property type="entry name" value="Pectin_lyase_fold/virulence"/>
</dbReference>
<evidence type="ECO:0000313" key="12">
    <source>
        <dbReference type="EMBL" id="ORY85810.1"/>
    </source>
</evidence>
<evidence type="ECO:0000259" key="11">
    <source>
        <dbReference type="PROSITE" id="PS50259"/>
    </source>
</evidence>
<accession>A0A1Y2FP81</accession>
<feature type="signal peptide" evidence="10">
    <location>
        <begin position="1"/>
        <end position="25"/>
    </location>
</feature>
<keyword evidence="10" id="KW-0732">Signal</keyword>
<comment type="caution">
    <text evidence="12">The sequence shown here is derived from an EMBL/GenBank/DDBJ whole genome shotgun (WGS) entry which is preliminary data.</text>
</comment>
<dbReference type="PROSITE" id="PS50259">
    <property type="entry name" value="G_PROTEIN_RECEP_F3_4"/>
    <property type="match status" value="1"/>
</dbReference>
<protein>
    <recommendedName>
        <fullName evidence="11">G-protein coupled receptors family 3 profile domain-containing protein</fullName>
    </recommendedName>
</protein>
<gene>
    <name evidence="12" type="ORF">LY90DRAFT_157045</name>
</gene>
<proteinExistence type="predicted"/>
<feature type="transmembrane region" description="Helical" evidence="9">
    <location>
        <begin position="1014"/>
        <end position="1037"/>
    </location>
</feature>
<feature type="chain" id="PRO_5012869862" description="G-protein coupled receptors family 3 profile domain-containing protein" evidence="10">
    <location>
        <begin position="26"/>
        <end position="1174"/>
    </location>
</feature>
<dbReference type="InterPro" id="IPR002455">
    <property type="entry name" value="GPCR3_GABA-B"/>
</dbReference>
<keyword evidence="8" id="KW-0807">Transducer</keyword>
<evidence type="ECO:0000256" key="6">
    <source>
        <dbReference type="ARBA" id="ARBA00023170"/>
    </source>
</evidence>
<comment type="subcellular location">
    <subcellularLocation>
        <location evidence="1">Membrane</location>
        <topology evidence="1">Multi-pass membrane protein</topology>
    </subcellularLocation>
</comment>
<feature type="transmembrane region" description="Helical" evidence="9">
    <location>
        <begin position="909"/>
        <end position="930"/>
    </location>
</feature>
<sequence length="1174" mass="134180">MFKMNVNSIITILLLYINIIKKVINTPVEIDVKTNQQFINAISQKNDVKLNIKKEITINSSIIYNINSSISKIIIQGESPASSIIKFTNNDGGLSFGSSTKEIEISNITISFKTYFNDNENIYIKNVVVDSGQFFFNTNYQDNNSIIISNSTFIPPKYPISYYIYVINSNFLIEGCKIYGNENILNAFLNAKNLKNNENYGELIIKDTLISGGYFSKAFDIYNVKDVIIDNSNFRELVNPSKKGGGTLNFITCTNITISNSNFNDNHSFSNGGSLNFNKPLTINLNNLTFTNSTAVISGSAISINSEIIDHSYAVIKDISVKDVNIISSREASGLFLGLLGYIEIDIENVYCDNIHSQESDGSLIFINGDLSMNIKNITANNITGNGVGALFINTVNVNDVIINAKDIIFSNSYINSQKNTASFLRLTAGLFEASNVTIINIGGDYSSLIVQQNTGIVKINNLLIDEYNSKIPTALFESDIRDKKVSLELNKIVVKNIKSNGVIISLQDTECLITNSEFVNIHSCYINEECYQNKEIIFYMEKASIAILNWESKINFENVIFTNVYGERGFFNGVGTTTTFKNVTIQDGYEKMGIFNIDYNNSSKGDFIIHNSYFINNKGINGNIANIVYCPKGDYTLNFYNSHFYNNYSSKFGGVIYSINEYTPSNVLFSNCEFLNNNSKYGNIAYSLDKNSEPKFIFKDSTFLNKLKSEKYSFVTNPTKLMFSENSYIINNILSGDVINKNIIFKIYDDYENKFIFGYDADLLNINELFFFEVKATDMEGKTENIALFGQRKSYCWEDSCSINNLKIVGIPGEYLFKLKLLTYGSYSKFYNDEISMKIKILECNETKYIYQFKEHPTIKSCYSPTCHASCNTGECINDNVCDCTKTPFTGLYCDEHYILHRNKYMDYFHRLLAIILIIMDIICMYYTIKYRNNPVVKGGSINFLIIILFGLILNSCYIFFISKKRETNGDCYNIYILKNIGFSLVFGSILVKTYRINFIFTHVKHSIIFKTYKMYMIIGLIILFHTILLIIWIIFKNLNCVLLYTTLEEEYHDCKYSKTKFLSIIFNSVILFIGTYLAYSIRYVNDNFKEPLAVPIYVYSVCNILSEIVDHIEDIPLSFKDEVMIFSVIIYTLVILYYLYIKKFITIWKKEPEFISTSQFKLNEIPLNTYKL</sequence>
<dbReference type="SUPFAM" id="SSF51126">
    <property type="entry name" value="Pectin lyase-like"/>
    <property type="match status" value="1"/>
</dbReference>
<keyword evidence="6" id="KW-0675">Receptor</keyword>
<evidence type="ECO:0000256" key="8">
    <source>
        <dbReference type="ARBA" id="ARBA00023224"/>
    </source>
</evidence>
<dbReference type="PRINTS" id="PR00248">
    <property type="entry name" value="GPCRMGR"/>
</dbReference>
<keyword evidence="7" id="KW-0325">Glycoprotein</keyword>
<keyword evidence="13" id="KW-1185">Reference proteome</keyword>
<dbReference type="Proteomes" id="UP000193920">
    <property type="component" value="Unassembled WGS sequence"/>
</dbReference>
<feature type="domain" description="G-protein coupled receptors family 3 profile" evidence="11">
    <location>
        <begin position="913"/>
        <end position="1149"/>
    </location>
</feature>
<evidence type="ECO:0000256" key="7">
    <source>
        <dbReference type="ARBA" id="ARBA00023180"/>
    </source>
</evidence>
<feature type="transmembrane region" description="Helical" evidence="9">
    <location>
        <begin position="1063"/>
        <end position="1081"/>
    </location>
</feature>
<evidence type="ECO:0000256" key="3">
    <source>
        <dbReference type="ARBA" id="ARBA00022989"/>
    </source>
</evidence>
<feature type="transmembrane region" description="Helical" evidence="9">
    <location>
        <begin position="1126"/>
        <end position="1143"/>
    </location>
</feature>
<evidence type="ECO:0000256" key="2">
    <source>
        <dbReference type="ARBA" id="ARBA00022692"/>
    </source>
</evidence>
<feature type="transmembrane region" description="Helical" evidence="9">
    <location>
        <begin position="1093"/>
        <end position="1114"/>
    </location>
</feature>
<dbReference type="Gene3D" id="2.160.20.10">
    <property type="entry name" value="Single-stranded right-handed beta-helix, Pectin lyase-like"/>
    <property type="match status" value="1"/>
</dbReference>
<reference evidence="12 13" key="1">
    <citation type="submission" date="2016-08" db="EMBL/GenBank/DDBJ databases">
        <title>A Parts List for Fungal Cellulosomes Revealed by Comparative Genomics.</title>
        <authorList>
            <consortium name="DOE Joint Genome Institute"/>
            <person name="Haitjema C.H."/>
            <person name="Gilmore S.P."/>
            <person name="Henske J.K."/>
            <person name="Solomon K.V."/>
            <person name="De Groot R."/>
            <person name="Kuo A."/>
            <person name="Mondo S.J."/>
            <person name="Salamov A.A."/>
            <person name="Labutti K."/>
            <person name="Zhao Z."/>
            <person name="Chiniquy J."/>
            <person name="Barry K."/>
            <person name="Brewer H.M."/>
            <person name="Purvine S.O."/>
            <person name="Wright A.T."/>
            <person name="Boxma B."/>
            <person name="Van Alen T."/>
            <person name="Hackstein J.H."/>
            <person name="Baker S.E."/>
            <person name="Grigoriev I.V."/>
            <person name="O'Malley M.A."/>
        </authorList>
    </citation>
    <scope>NUCLEOTIDE SEQUENCE [LARGE SCALE GENOMIC DNA]</scope>
    <source>
        <strain evidence="12 13">G1</strain>
    </source>
</reference>
<dbReference type="InterPro" id="IPR012334">
    <property type="entry name" value="Pectin_lyas_fold"/>
</dbReference>
<evidence type="ECO:0000256" key="1">
    <source>
        <dbReference type="ARBA" id="ARBA00004141"/>
    </source>
</evidence>
<evidence type="ECO:0000313" key="13">
    <source>
        <dbReference type="Proteomes" id="UP000193920"/>
    </source>
</evidence>
<feature type="transmembrane region" description="Helical" evidence="9">
    <location>
        <begin position="974"/>
        <end position="993"/>
    </location>
</feature>
<keyword evidence="4" id="KW-0297">G-protein coupled receptor</keyword>
<feature type="transmembrane region" description="Helical" evidence="9">
    <location>
        <begin position="942"/>
        <end position="962"/>
    </location>
</feature>
<dbReference type="GO" id="GO:0004965">
    <property type="term" value="F:G protein-coupled GABA receptor activity"/>
    <property type="evidence" value="ECO:0007669"/>
    <property type="project" value="InterPro"/>
</dbReference>
<dbReference type="OrthoDB" id="2158641at2759"/>
<keyword evidence="5 9" id="KW-0472">Membrane</keyword>
<evidence type="ECO:0000256" key="5">
    <source>
        <dbReference type="ARBA" id="ARBA00023136"/>
    </source>
</evidence>
<dbReference type="AlphaFoldDB" id="A0A1Y2FP81"/>
<dbReference type="Pfam" id="PF00003">
    <property type="entry name" value="7tm_3"/>
    <property type="match status" value="1"/>
</dbReference>
<keyword evidence="3 9" id="KW-1133">Transmembrane helix</keyword>
<evidence type="ECO:0000256" key="9">
    <source>
        <dbReference type="SAM" id="Phobius"/>
    </source>
</evidence>
<organism evidence="12 13">
    <name type="scientific">Neocallimastix californiae</name>
    <dbReference type="NCBI Taxonomy" id="1754190"/>
    <lineage>
        <taxon>Eukaryota</taxon>
        <taxon>Fungi</taxon>
        <taxon>Fungi incertae sedis</taxon>
        <taxon>Chytridiomycota</taxon>
        <taxon>Chytridiomycota incertae sedis</taxon>
        <taxon>Neocallimastigomycetes</taxon>
        <taxon>Neocallimastigales</taxon>
        <taxon>Neocallimastigaceae</taxon>
        <taxon>Neocallimastix</taxon>
    </lineage>
</organism>
<dbReference type="GO" id="GO:0007214">
    <property type="term" value="P:gamma-aminobutyric acid signaling pathway"/>
    <property type="evidence" value="ECO:0007669"/>
    <property type="project" value="TreeGrafter"/>
</dbReference>
<evidence type="ECO:0000256" key="4">
    <source>
        <dbReference type="ARBA" id="ARBA00023040"/>
    </source>
</evidence>
<dbReference type="EMBL" id="MCOG01000003">
    <property type="protein sequence ID" value="ORY85810.1"/>
    <property type="molecule type" value="Genomic_DNA"/>
</dbReference>
<dbReference type="GO" id="GO:0038039">
    <property type="term" value="C:G protein-coupled receptor heterodimeric complex"/>
    <property type="evidence" value="ECO:0007669"/>
    <property type="project" value="TreeGrafter"/>
</dbReference>
<dbReference type="STRING" id="1754190.A0A1Y2FP81"/>
<dbReference type="PANTHER" id="PTHR10519:SF20">
    <property type="entry name" value="G-PROTEIN COUPLED RECEPTOR 156-RELATED"/>
    <property type="match status" value="1"/>
</dbReference>
<dbReference type="InterPro" id="IPR017978">
    <property type="entry name" value="GPCR_3_C"/>
</dbReference>
<keyword evidence="2 9" id="KW-0812">Transmembrane</keyword>
<dbReference type="PANTHER" id="PTHR10519">
    <property type="entry name" value="GABA-B RECEPTOR"/>
    <property type="match status" value="1"/>
</dbReference>
<name>A0A1Y2FP81_9FUNG</name>
<dbReference type="InterPro" id="IPR000337">
    <property type="entry name" value="GPCR_3"/>
</dbReference>